<dbReference type="CDD" id="cd21153">
    <property type="entry name" value="PUA_RlmI"/>
    <property type="match status" value="1"/>
</dbReference>
<evidence type="ECO:0000259" key="9">
    <source>
        <dbReference type="SMART" id="SM00359"/>
    </source>
</evidence>
<keyword evidence="4 10" id="KW-0489">Methyltransferase</keyword>
<dbReference type="GO" id="GO:0005737">
    <property type="term" value="C:cytoplasm"/>
    <property type="evidence" value="ECO:0007669"/>
    <property type="project" value="UniProtKB-SubCell"/>
</dbReference>
<reference evidence="10 11" key="1">
    <citation type="submission" date="2019-05" db="EMBL/GenBank/DDBJ databases">
        <title>Hymenobacter edaphi sp. nov., isolated from abandoned arsenic-contaminated farmland soil.</title>
        <authorList>
            <person name="Nie L."/>
        </authorList>
    </citation>
    <scope>NUCLEOTIDE SEQUENCE [LARGE SCALE GENOMIC DNA]</scope>
    <source>
        <strain evidence="10 11">1-3-3-8</strain>
    </source>
</reference>
<keyword evidence="6" id="KW-0949">S-adenosyl-L-methionine</keyword>
<dbReference type="PROSITE" id="PS50890">
    <property type="entry name" value="PUA"/>
    <property type="match status" value="1"/>
</dbReference>
<dbReference type="GO" id="GO:0006364">
    <property type="term" value="P:rRNA processing"/>
    <property type="evidence" value="ECO:0007669"/>
    <property type="project" value="UniProtKB-KW"/>
</dbReference>
<proteinExistence type="inferred from homology"/>
<dbReference type="Gene3D" id="2.30.130.10">
    <property type="entry name" value="PUA domain"/>
    <property type="match status" value="1"/>
</dbReference>
<dbReference type="InterPro" id="IPR019614">
    <property type="entry name" value="SAM-dep_methyl-trfase"/>
</dbReference>
<dbReference type="GO" id="GO:0032259">
    <property type="term" value="P:methylation"/>
    <property type="evidence" value="ECO:0007669"/>
    <property type="project" value="UniProtKB-KW"/>
</dbReference>
<dbReference type="InterPro" id="IPR041532">
    <property type="entry name" value="RlmI-like_PUA"/>
</dbReference>
<dbReference type="Gene3D" id="3.30.750.80">
    <property type="entry name" value="RNA methyltransferase domain (HRMD) like"/>
    <property type="match status" value="1"/>
</dbReference>
<comment type="similarity">
    <text evidence="8">Belongs to the methyltransferase superfamily. RlmI family.</text>
</comment>
<dbReference type="GO" id="GO:0003723">
    <property type="term" value="F:RNA binding"/>
    <property type="evidence" value="ECO:0007669"/>
    <property type="project" value="UniProtKB-KW"/>
</dbReference>
<dbReference type="SUPFAM" id="SSF88697">
    <property type="entry name" value="PUA domain-like"/>
    <property type="match status" value="1"/>
</dbReference>
<organism evidence="10 11">
    <name type="scientific">Hymenobacter jeollabukensis</name>
    <dbReference type="NCBI Taxonomy" id="2025313"/>
    <lineage>
        <taxon>Bacteria</taxon>
        <taxon>Pseudomonadati</taxon>
        <taxon>Bacteroidota</taxon>
        <taxon>Cytophagia</taxon>
        <taxon>Cytophagales</taxon>
        <taxon>Hymenobacteraceae</taxon>
        <taxon>Hymenobacter</taxon>
    </lineage>
</organism>
<dbReference type="InterPro" id="IPR015947">
    <property type="entry name" value="PUA-like_sf"/>
</dbReference>
<keyword evidence="5 10" id="KW-0808">Transferase</keyword>
<evidence type="ECO:0000256" key="5">
    <source>
        <dbReference type="ARBA" id="ARBA00022679"/>
    </source>
</evidence>
<keyword evidence="3" id="KW-0698">rRNA processing</keyword>
<dbReference type="InterPro" id="IPR029063">
    <property type="entry name" value="SAM-dependent_MTases_sf"/>
</dbReference>
<dbReference type="PANTHER" id="PTHR42873:SF1">
    <property type="entry name" value="S-ADENOSYLMETHIONINE-DEPENDENT METHYLTRANSFERASE DOMAIN-CONTAINING PROTEIN"/>
    <property type="match status" value="1"/>
</dbReference>
<evidence type="ECO:0000256" key="3">
    <source>
        <dbReference type="ARBA" id="ARBA00022552"/>
    </source>
</evidence>
<evidence type="ECO:0000313" key="10">
    <source>
        <dbReference type="EMBL" id="TLM95051.1"/>
    </source>
</evidence>
<dbReference type="CDD" id="cd02440">
    <property type="entry name" value="AdoMet_MTases"/>
    <property type="match status" value="1"/>
</dbReference>
<protein>
    <submittedName>
        <fullName evidence="10">Class I SAM-dependent rRNA methyltransferase</fullName>
    </submittedName>
</protein>
<dbReference type="CDD" id="cd11572">
    <property type="entry name" value="RlmI_M_like"/>
    <property type="match status" value="1"/>
</dbReference>
<dbReference type="AlphaFoldDB" id="A0A5R8WTF5"/>
<comment type="caution">
    <text evidence="10">The sequence shown here is derived from an EMBL/GenBank/DDBJ whole genome shotgun (WGS) entry which is preliminary data.</text>
</comment>
<dbReference type="EMBL" id="VAJM01000002">
    <property type="protein sequence ID" value="TLM95051.1"/>
    <property type="molecule type" value="Genomic_DNA"/>
</dbReference>
<comment type="subcellular location">
    <subcellularLocation>
        <location evidence="1">Cytoplasm</location>
    </subcellularLocation>
</comment>
<keyword evidence="7" id="KW-0694">RNA-binding</keyword>
<dbReference type="SUPFAM" id="SSF53335">
    <property type="entry name" value="S-adenosyl-L-methionine-dependent methyltransferases"/>
    <property type="match status" value="1"/>
</dbReference>
<dbReference type="Pfam" id="PF17785">
    <property type="entry name" value="PUA_3"/>
    <property type="match status" value="1"/>
</dbReference>
<dbReference type="Gene3D" id="3.40.50.150">
    <property type="entry name" value="Vaccinia Virus protein VP39"/>
    <property type="match status" value="1"/>
</dbReference>
<dbReference type="SMART" id="SM00359">
    <property type="entry name" value="PUA"/>
    <property type="match status" value="1"/>
</dbReference>
<keyword evidence="11" id="KW-1185">Reference proteome</keyword>
<evidence type="ECO:0000256" key="7">
    <source>
        <dbReference type="ARBA" id="ARBA00022884"/>
    </source>
</evidence>
<dbReference type="Proteomes" id="UP000305517">
    <property type="component" value="Unassembled WGS sequence"/>
</dbReference>
<feature type="domain" description="PUA" evidence="9">
    <location>
        <begin position="6"/>
        <end position="90"/>
    </location>
</feature>
<dbReference type="OrthoDB" id="9805492at2"/>
<evidence type="ECO:0000256" key="4">
    <source>
        <dbReference type="ARBA" id="ARBA00022603"/>
    </source>
</evidence>
<dbReference type="GO" id="GO:0008168">
    <property type="term" value="F:methyltransferase activity"/>
    <property type="evidence" value="ECO:0007669"/>
    <property type="project" value="UniProtKB-KW"/>
</dbReference>
<evidence type="ECO:0000256" key="2">
    <source>
        <dbReference type="ARBA" id="ARBA00022490"/>
    </source>
</evidence>
<dbReference type="Pfam" id="PF10672">
    <property type="entry name" value="Methyltrans_SAM"/>
    <property type="match status" value="1"/>
</dbReference>
<dbReference type="InterPro" id="IPR036974">
    <property type="entry name" value="PUA_sf"/>
</dbReference>
<dbReference type="InterPro" id="IPR002478">
    <property type="entry name" value="PUA"/>
</dbReference>
<dbReference type="PANTHER" id="PTHR42873">
    <property type="entry name" value="RIBOSOMAL RNA LARGE SUBUNIT METHYLTRANSFERASE"/>
    <property type="match status" value="1"/>
</dbReference>
<evidence type="ECO:0000256" key="1">
    <source>
        <dbReference type="ARBA" id="ARBA00004496"/>
    </source>
</evidence>
<accession>A0A5R8WTF5</accession>
<evidence type="ECO:0000256" key="8">
    <source>
        <dbReference type="ARBA" id="ARBA00038091"/>
    </source>
</evidence>
<gene>
    <name evidence="10" type="ORF">FDY95_04420</name>
</gene>
<dbReference type="RefSeq" id="WP_138075529.1">
    <property type="nucleotide sequence ID" value="NZ_VAJM01000002.1"/>
</dbReference>
<keyword evidence="2" id="KW-0963">Cytoplasm</keyword>
<name>A0A5R8WTF5_9BACT</name>
<sequence length="401" mass="43450">MPQPAASVTLKPGKDQSLRRLHPWVFSGAIARLQGEVVEGQVVAVYAHNGELLGQGHYAPGSIAVRMLSFGDAAPIDEQFWVQKLGNAYRLRHSLGLGSNLGGQGATNVYRLVHAEGDGVPGLIIDVYGDVAVVQAHSAGMYQARPHIAAALQQVVPGLRAIYDKSSETVPAKAAPGAQNDYLFGQSSGQEHVVEENGHRFAVDWETGQKTGFFIDQRDNRALLARYAPGRRVLNTFCYTGGFSVYALQAGAELVHSVDSSKKAIELTNRNAELTGLQDKHEAYAQDVFTFLKDRHNQYDLIVLDPPAFAKHLSARHNALMGYKRLNVAGIKQIAPGGLLFTFSCSQVVSMELFEGAIMAAAIEAGRPARILHRLTQPADHPVSLFHPEGEYLKGLVLAVD</sequence>
<evidence type="ECO:0000313" key="11">
    <source>
        <dbReference type="Proteomes" id="UP000305517"/>
    </source>
</evidence>
<evidence type="ECO:0000256" key="6">
    <source>
        <dbReference type="ARBA" id="ARBA00022691"/>
    </source>
</evidence>